<name>A0AA37TPA0_9RHOB</name>
<keyword evidence="2" id="KW-0969">Cilium</keyword>
<organism evidence="2 3">
    <name type="scientific">Cypionkella aquatica</name>
    <dbReference type="NCBI Taxonomy" id="1756042"/>
    <lineage>
        <taxon>Bacteria</taxon>
        <taxon>Pseudomonadati</taxon>
        <taxon>Pseudomonadota</taxon>
        <taxon>Alphaproteobacteria</taxon>
        <taxon>Rhodobacterales</taxon>
        <taxon>Paracoccaceae</taxon>
        <taxon>Cypionkella</taxon>
    </lineage>
</organism>
<proteinExistence type="predicted"/>
<keyword evidence="2" id="KW-0966">Cell projection</keyword>
<reference evidence="2 3" key="1">
    <citation type="journal article" date="2014" name="Int. J. Syst. Evol. Microbiol.">
        <title>Complete genome sequence of Corynebacterium casei LMG S-19264T (=DSM 44701T), isolated from a smear-ripened cheese.</title>
        <authorList>
            <consortium name="US DOE Joint Genome Institute (JGI-PGF)"/>
            <person name="Walter F."/>
            <person name="Albersmeier A."/>
            <person name="Kalinowski J."/>
            <person name="Ruckert C."/>
        </authorList>
    </citation>
    <scope>NUCLEOTIDE SEQUENCE [LARGE SCALE GENOMIC DNA]</scope>
    <source>
        <strain evidence="2 3">NBRC 111766</strain>
    </source>
</reference>
<feature type="compositionally biased region" description="Low complexity" evidence="1">
    <location>
        <begin position="74"/>
        <end position="83"/>
    </location>
</feature>
<dbReference type="EMBL" id="BSPP01000002">
    <property type="protein sequence ID" value="GLS85192.1"/>
    <property type="molecule type" value="Genomic_DNA"/>
</dbReference>
<keyword evidence="3" id="KW-1185">Reference proteome</keyword>
<sequence>MMIRKLIPVLLGLIGLGIGLGAGLFLRPAGHEVAKAEGAEASAAESGHGAEADEEHAAPKEGADHATTEHVGATETEQSETSEAGPEYIKLSNQFVIPVVEKGKVVSMVIIALTLEAGGGTGEEIYAREPKLRDGFLQVLFDHANSGGFNGSFTDGANLVLLRRALLESAQTVIGPNVTDVLISDIARQDS</sequence>
<evidence type="ECO:0000313" key="2">
    <source>
        <dbReference type="EMBL" id="GLS85192.1"/>
    </source>
</evidence>
<gene>
    <name evidence="2" type="ORF">GCM10010873_01650</name>
</gene>
<evidence type="ECO:0000313" key="3">
    <source>
        <dbReference type="Proteomes" id="UP001157355"/>
    </source>
</evidence>
<feature type="region of interest" description="Disordered" evidence="1">
    <location>
        <begin position="37"/>
        <end position="85"/>
    </location>
</feature>
<dbReference type="AlphaFoldDB" id="A0AA37TPA0"/>
<feature type="compositionally biased region" description="Basic and acidic residues" evidence="1">
    <location>
        <begin position="48"/>
        <end position="68"/>
    </location>
</feature>
<keyword evidence="2" id="KW-0282">Flagellum</keyword>
<dbReference type="Proteomes" id="UP001157355">
    <property type="component" value="Unassembled WGS sequence"/>
</dbReference>
<evidence type="ECO:0000256" key="1">
    <source>
        <dbReference type="SAM" id="MobiDB-lite"/>
    </source>
</evidence>
<protein>
    <submittedName>
        <fullName evidence="2">Flagellar basal body-associated protein FliL</fullName>
    </submittedName>
</protein>
<accession>A0AA37TPA0</accession>
<comment type="caution">
    <text evidence="2">The sequence shown here is derived from an EMBL/GenBank/DDBJ whole genome shotgun (WGS) entry which is preliminary data.</text>
</comment>